<sequence>MGAPAAPTGRRVVGPRWRSLEGLPVGPLIAVLVLGAAMQLPSGLYDSLWSRMLTNRGASALLIGISLSVFGLPFIVLAPLGGRLAERRGPFLAAGLGLVGSDLFMAAYGFVPWPLLIVLLGVGEACVASVAIPGGFAAVGRVFPDDRMATGQGLFGGFGTIAAGSAAVIGAPVFAALGPGAAFAGGAAVSALLVGVAFLVWRSDGLGRRPVVAVASPSALAPVAGTETMMPAAGA</sequence>
<dbReference type="Gene3D" id="1.20.1250.20">
    <property type="entry name" value="MFS general substrate transporter like domains"/>
    <property type="match status" value="1"/>
</dbReference>
<feature type="transmembrane region" description="Helical" evidence="1">
    <location>
        <begin position="20"/>
        <end position="40"/>
    </location>
</feature>
<feature type="transmembrane region" description="Helical" evidence="1">
    <location>
        <begin position="117"/>
        <end position="143"/>
    </location>
</feature>
<evidence type="ECO:0000313" key="3">
    <source>
        <dbReference type="Proteomes" id="UP000437736"/>
    </source>
</evidence>
<feature type="non-terminal residue" evidence="2">
    <location>
        <position position="235"/>
    </location>
</feature>
<evidence type="ECO:0000256" key="1">
    <source>
        <dbReference type="SAM" id="Phobius"/>
    </source>
</evidence>
<dbReference type="InterPro" id="IPR011701">
    <property type="entry name" value="MFS"/>
</dbReference>
<feature type="transmembrane region" description="Helical" evidence="1">
    <location>
        <begin position="92"/>
        <end position="111"/>
    </location>
</feature>
<name>A0ABW9QZ00_9ACTN</name>
<dbReference type="InterPro" id="IPR036259">
    <property type="entry name" value="MFS_trans_sf"/>
</dbReference>
<dbReference type="EMBL" id="WJHE01001296">
    <property type="protein sequence ID" value="MST34912.1"/>
    <property type="molecule type" value="Genomic_DNA"/>
</dbReference>
<keyword evidence="1" id="KW-1133">Transmembrane helix</keyword>
<dbReference type="Pfam" id="PF07690">
    <property type="entry name" value="MFS_1"/>
    <property type="match status" value="1"/>
</dbReference>
<protein>
    <submittedName>
        <fullName evidence="2">MFS transporter</fullName>
    </submittedName>
</protein>
<accession>A0ABW9QZ00</accession>
<comment type="caution">
    <text evidence="2">The sequence shown here is derived from an EMBL/GenBank/DDBJ whole genome shotgun (WGS) entry which is preliminary data.</text>
</comment>
<dbReference type="SUPFAM" id="SSF103473">
    <property type="entry name" value="MFS general substrate transporter"/>
    <property type="match status" value="1"/>
</dbReference>
<keyword evidence="1" id="KW-0812">Transmembrane</keyword>
<gene>
    <name evidence="2" type="ORF">GHK86_19565</name>
</gene>
<feature type="transmembrane region" description="Helical" evidence="1">
    <location>
        <begin position="60"/>
        <end position="80"/>
    </location>
</feature>
<proteinExistence type="predicted"/>
<keyword evidence="1" id="KW-0472">Membrane</keyword>
<feature type="transmembrane region" description="Helical" evidence="1">
    <location>
        <begin position="181"/>
        <end position="201"/>
    </location>
</feature>
<dbReference type="Proteomes" id="UP000437736">
    <property type="component" value="Unassembled WGS sequence"/>
</dbReference>
<organism evidence="2 3">
    <name type="scientific">Acidiferrimicrobium australe</name>
    <dbReference type="NCBI Taxonomy" id="2664430"/>
    <lineage>
        <taxon>Bacteria</taxon>
        <taxon>Bacillati</taxon>
        <taxon>Actinomycetota</taxon>
        <taxon>Acidimicrobiia</taxon>
        <taxon>Acidimicrobiales</taxon>
        <taxon>Acidimicrobiaceae</taxon>
        <taxon>Acidiferrimicrobium</taxon>
    </lineage>
</organism>
<reference evidence="2 3" key="1">
    <citation type="submission" date="2019-11" db="EMBL/GenBank/DDBJ databases">
        <title>Acidiferrimicrobium australis gen. nov., sp. nov., an acidophilic and obligately heterotrophic, member of the Actinobacteria that catalyses dissimilatory oxido- reduction of iron isolated from metal-rich acidic water in Chile.</title>
        <authorList>
            <person name="Gonzalez D."/>
            <person name="Huber K."/>
            <person name="Hedrich S."/>
            <person name="Rojas-Villalobos C."/>
            <person name="Quatrini R."/>
            <person name="Dinamarca M.A."/>
            <person name="Schwarz A."/>
            <person name="Canales C."/>
            <person name="Nancucheo I."/>
        </authorList>
    </citation>
    <scope>NUCLEOTIDE SEQUENCE [LARGE SCALE GENOMIC DNA]</scope>
    <source>
        <strain evidence="2 3">USS-CCA1</strain>
    </source>
</reference>
<feature type="transmembrane region" description="Helical" evidence="1">
    <location>
        <begin position="155"/>
        <end position="175"/>
    </location>
</feature>
<evidence type="ECO:0000313" key="2">
    <source>
        <dbReference type="EMBL" id="MST34912.1"/>
    </source>
</evidence>
<keyword evidence="3" id="KW-1185">Reference proteome</keyword>